<organism evidence="1 2">
    <name type="scientific">Paracoccus sulfuroxidans</name>
    <dbReference type="NCBI Taxonomy" id="384678"/>
    <lineage>
        <taxon>Bacteria</taxon>
        <taxon>Pseudomonadati</taxon>
        <taxon>Pseudomonadota</taxon>
        <taxon>Alphaproteobacteria</taxon>
        <taxon>Rhodobacterales</taxon>
        <taxon>Paracoccaceae</taxon>
        <taxon>Paracoccus</taxon>
    </lineage>
</organism>
<dbReference type="SUPFAM" id="SSF81301">
    <property type="entry name" value="Nucleotidyltransferase"/>
    <property type="match status" value="1"/>
</dbReference>
<comment type="caution">
    <text evidence="1">The sequence shown here is derived from an EMBL/GenBank/DDBJ whole genome shotgun (WGS) entry which is preliminary data.</text>
</comment>
<protein>
    <recommendedName>
        <fullName evidence="3">Nucleotidyltransferase-like protein</fullName>
    </recommendedName>
</protein>
<dbReference type="RefSeq" id="WP_145398144.1">
    <property type="nucleotide sequence ID" value="NZ_VLKU01000007.1"/>
</dbReference>
<dbReference type="AlphaFoldDB" id="A0A562NMH7"/>
<evidence type="ECO:0008006" key="3">
    <source>
        <dbReference type="Google" id="ProtNLM"/>
    </source>
</evidence>
<gene>
    <name evidence="1" type="ORF">IQ24_02332</name>
</gene>
<dbReference type="EMBL" id="VLKU01000007">
    <property type="protein sequence ID" value="TWI33191.1"/>
    <property type="molecule type" value="Genomic_DNA"/>
</dbReference>
<dbReference type="OrthoDB" id="3422944at2"/>
<dbReference type="Proteomes" id="UP000316225">
    <property type="component" value="Unassembled WGS sequence"/>
</dbReference>
<evidence type="ECO:0000313" key="1">
    <source>
        <dbReference type="EMBL" id="TWI33191.1"/>
    </source>
</evidence>
<dbReference type="InterPro" id="IPR043519">
    <property type="entry name" value="NT_sf"/>
</dbReference>
<name>A0A562NMH7_9RHOB</name>
<sequence length="257" mass="28867">MGVDRQGRIGVVERRAFQSKYLPVLEDVRLSLRPQTLPLIHSVYVYGSVAGGRAVVGRSDLDLTLVLSGPPSDLDRSAIEGIRTKLEAAHPIVTKVDFDIGLLQDVLSDKVGLAWRYWLKHHCRCIAGQDLAEDIPLFRPSRALAMAVNGDFAEVLQRYHDALTRPQTEAASRRLVREASRKLIRSTNLLRTETDTDWPETLEDYLTRFQRLYPTQGGELRYFYDQALTPDASADSFALRLQLFSGWLARAALKCAG</sequence>
<keyword evidence="2" id="KW-1185">Reference proteome</keyword>
<dbReference type="CDD" id="cd05403">
    <property type="entry name" value="NT_KNTase_like"/>
    <property type="match status" value="1"/>
</dbReference>
<proteinExistence type="predicted"/>
<evidence type="ECO:0000313" key="2">
    <source>
        <dbReference type="Proteomes" id="UP000316225"/>
    </source>
</evidence>
<accession>A0A562NMH7</accession>
<reference evidence="1 2" key="1">
    <citation type="journal article" date="2015" name="Stand. Genomic Sci.">
        <title>Genomic Encyclopedia of Bacterial and Archaeal Type Strains, Phase III: the genomes of soil and plant-associated and newly described type strains.</title>
        <authorList>
            <person name="Whitman W.B."/>
            <person name="Woyke T."/>
            <person name="Klenk H.P."/>
            <person name="Zhou Y."/>
            <person name="Lilburn T.G."/>
            <person name="Beck B.J."/>
            <person name="De Vos P."/>
            <person name="Vandamme P."/>
            <person name="Eisen J.A."/>
            <person name="Garrity G."/>
            <person name="Hugenholtz P."/>
            <person name="Kyrpides N.C."/>
        </authorList>
    </citation>
    <scope>NUCLEOTIDE SEQUENCE [LARGE SCALE GENOMIC DNA]</scope>
    <source>
        <strain evidence="1 2">CGMCC 1.5364</strain>
    </source>
</reference>